<dbReference type="EMBL" id="JAPUFD010000002">
    <property type="protein sequence ID" value="MDI1485737.1"/>
    <property type="molecule type" value="Genomic_DNA"/>
</dbReference>
<dbReference type="InterPro" id="IPR038763">
    <property type="entry name" value="DHH_sf"/>
</dbReference>
<dbReference type="PANTHER" id="PTHR12112:SF39">
    <property type="entry name" value="EG:152A3.5 PROTEIN (FBGN0003116_PN PROTEIN)"/>
    <property type="match status" value="1"/>
</dbReference>
<accession>A0AA43QHH8</accession>
<dbReference type="InterPro" id="IPR038222">
    <property type="entry name" value="DHHA2_dom_sf"/>
</dbReference>
<dbReference type="Proteomes" id="UP001161017">
    <property type="component" value="Unassembled WGS sequence"/>
</dbReference>
<proteinExistence type="predicted"/>
<dbReference type="SUPFAM" id="SSF64182">
    <property type="entry name" value="DHH phosphoesterases"/>
    <property type="match status" value="1"/>
</dbReference>
<sequence>MTLDHLAIEPDNADKIRYMLVDHNRLTGQLSDVASDQVVGVIDHHDDEHFVPADLKPEPRIIEKAGSCTSLVIRYCKPTWDAISSASISTGAAHGQGESAINDSAFTTTWDAQIAKMALASVLIDTANLTAPGKVEKVDREAVDYLEARIMLSPKEAKSWHREQFYEELQEAKTNIDGLTLEEILKKDYKQWTENDKTLGMSTIVKNLYYAVGKANEEDMTVAEDSETFAETLGQLMFDKGLDIFAIMTASTTAKGDFQRELLVQARPGAHEIVKLFVIKAEKELGLEEMQFAEVERRPNAEPHQLWRDTWKQNNVNKSRKQVAPLLRQAMKEATEEIKES</sequence>
<dbReference type="Gene3D" id="3.10.310.20">
    <property type="entry name" value="DHHA2 domain"/>
    <property type="match status" value="1"/>
</dbReference>
<keyword evidence="3" id="KW-1185">Reference proteome</keyword>
<dbReference type="EC" id="3.6.1.11" evidence="2"/>
<dbReference type="GO" id="GO:0005737">
    <property type="term" value="C:cytoplasm"/>
    <property type="evidence" value="ECO:0007669"/>
    <property type="project" value="InterPro"/>
</dbReference>
<comment type="caution">
    <text evidence="2">The sequence shown here is derived from an EMBL/GenBank/DDBJ whole genome shotgun (WGS) entry which is preliminary data.</text>
</comment>
<gene>
    <name evidence="2" type="primary">PPX1</name>
    <name evidence="2" type="ORF">OHK93_003926</name>
</gene>
<organism evidence="2 3">
    <name type="scientific">Ramalina farinacea</name>
    <dbReference type="NCBI Taxonomy" id="258253"/>
    <lineage>
        <taxon>Eukaryota</taxon>
        <taxon>Fungi</taxon>
        <taxon>Dikarya</taxon>
        <taxon>Ascomycota</taxon>
        <taxon>Pezizomycotina</taxon>
        <taxon>Lecanoromycetes</taxon>
        <taxon>OSLEUM clade</taxon>
        <taxon>Lecanoromycetidae</taxon>
        <taxon>Lecanorales</taxon>
        <taxon>Lecanorineae</taxon>
        <taxon>Ramalinaceae</taxon>
        <taxon>Ramalina</taxon>
    </lineage>
</organism>
<feature type="domain" description="DHHA2" evidence="1">
    <location>
        <begin position="166"/>
        <end position="331"/>
    </location>
</feature>
<name>A0AA43QHH8_9LECA</name>
<dbReference type="Gene3D" id="3.90.1640.10">
    <property type="entry name" value="inorganic pyrophosphatase (n-terminal core)"/>
    <property type="match status" value="1"/>
</dbReference>
<protein>
    <submittedName>
        <fullName evidence="2">Exopolyphosphatase</fullName>
        <ecNumber evidence="2">3.6.1.11</ecNumber>
    </submittedName>
</protein>
<dbReference type="SMART" id="SM01131">
    <property type="entry name" value="DHHA2"/>
    <property type="match status" value="1"/>
</dbReference>
<dbReference type="PANTHER" id="PTHR12112">
    <property type="entry name" value="BNIP - RELATED"/>
    <property type="match status" value="1"/>
</dbReference>
<evidence type="ECO:0000259" key="1">
    <source>
        <dbReference type="SMART" id="SM01131"/>
    </source>
</evidence>
<dbReference type="AlphaFoldDB" id="A0AA43QHH8"/>
<reference evidence="2" key="1">
    <citation type="journal article" date="2023" name="Genome Biol. Evol.">
        <title>First Whole Genome Sequence and Flow Cytometry Genome Size Data for the Lichen-Forming Fungus Ramalina farinacea (Ascomycota).</title>
        <authorList>
            <person name="Llewellyn T."/>
            <person name="Mian S."/>
            <person name="Hill R."/>
            <person name="Leitch I.J."/>
            <person name="Gaya E."/>
        </authorList>
    </citation>
    <scope>NUCLEOTIDE SEQUENCE</scope>
    <source>
        <strain evidence="2">LIQ254RAFAR</strain>
    </source>
</reference>
<dbReference type="Pfam" id="PF02833">
    <property type="entry name" value="DHHA2"/>
    <property type="match status" value="1"/>
</dbReference>
<keyword evidence="2" id="KW-0378">Hydrolase</keyword>
<dbReference type="InterPro" id="IPR004097">
    <property type="entry name" value="DHHA2"/>
</dbReference>
<evidence type="ECO:0000313" key="3">
    <source>
        <dbReference type="Proteomes" id="UP001161017"/>
    </source>
</evidence>
<dbReference type="GO" id="GO:0004309">
    <property type="term" value="F:exopolyphosphatase activity"/>
    <property type="evidence" value="ECO:0007669"/>
    <property type="project" value="UniProtKB-EC"/>
</dbReference>
<evidence type="ECO:0000313" key="2">
    <source>
        <dbReference type="EMBL" id="MDI1485737.1"/>
    </source>
</evidence>